<sequence length="152" mass="17219">MIIPSGSNFGHPVFTIGIIRFSSFCVSESTTANGINSYEKHKHGDSENREFVPIPSYIFKHTSFARITLIAEQIGGIVPPVAIRVLCHHHCCHVVSASSWWFTTSRLYWRHISLHVIKRGPRGKLFTSFRPQNTASDCVPIARILYSLLQPW</sequence>
<keyword evidence="2" id="KW-1185">Reference proteome</keyword>
<dbReference type="AlphaFoldDB" id="A0AAQ3MUX6"/>
<dbReference type="EMBL" id="CP144692">
    <property type="protein sequence ID" value="WVY97506.1"/>
    <property type="molecule type" value="Genomic_DNA"/>
</dbReference>
<dbReference type="Proteomes" id="UP001374535">
    <property type="component" value="Chromosome 9"/>
</dbReference>
<reference evidence="1 2" key="1">
    <citation type="journal article" date="2023" name="Life. Sci Alliance">
        <title>Evolutionary insights into 3D genome organization and epigenetic landscape of Vigna mungo.</title>
        <authorList>
            <person name="Junaid A."/>
            <person name="Singh B."/>
            <person name="Bhatia S."/>
        </authorList>
    </citation>
    <scope>NUCLEOTIDE SEQUENCE [LARGE SCALE GENOMIC DNA]</scope>
    <source>
        <strain evidence="1">Urdbean</strain>
    </source>
</reference>
<evidence type="ECO:0000313" key="2">
    <source>
        <dbReference type="Proteomes" id="UP001374535"/>
    </source>
</evidence>
<accession>A0AAQ3MUX6</accession>
<name>A0AAQ3MUX6_VIGMU</name>
<organism evidence="1 2">
    <name type="scientific">Vigna mungo</name>
    <name type="common">Black gram</name>
    <name type="synonym">Phaseolus mungo</name>
    <dbReference type="NCBI Taxonomy" id="3915"/>
    <lineage>
        <taxon>Eukaryota</taxon>
        <taxon>Viridiplantae</taxon>
        <taxon>Streptophyta</taxon>
        <taxon>Embryophyta</taxon>
        <taxon>Tracheophyta</taxon>
        <taxon>Spermatophyta</taxon>
        <taxon>Magnoliopsida</taxon>
        <taxon>eudicotyledons</taxon>
        <taxon>Gunneridae</taxon>
        <taxon>Pentapetalae</taxon>
        <taxon>rosids</taxon>
        <taxon>fabids</taxon>
        <taxon>Fabales</taxon>
        <taxon>Fabaceae</taxon>
        <taxon>Papilionoideae</taxon>
        <taxon>50 kb inversion clade</taxon>
        <taxon>NPAAA clade</taxon>
        <taxon>indigoferoid/millettioid clade</taxon>
        <taxon>Phaseoleae</taxon>
        <taxon>Vigna</taxon>
    </lineage>
</organism>
<proteinExistence type="predicted"/>
<evidence type="ECO:0000313" key="1">
    <source>
        <dbReference type="EMBL" id="WVY97506.1"/>
    </source>
</evidence>
<protein>
    <submittedName>
        <fullName evidence="1">Uncharacterized protein</fullName>
    </submittedName>
</protein>
<gene>
    <name evidence="1" type="ORF">V8G54_029657</name>
</gene>